<dbReference type="PROSITE" id="PS51371">
    <property type="entry name" value="CBS"/>
    <property type="match status" value="2"/>
</dbReference>
<dbReference type="GO" id="GO:0005886">
    <property type="term" value="C:plasma membrane"/>
    <property type="evidence" value="ECO:0007669"/>
    <property type="project" value="UniProtKB-SubCell"/>
</dbReference>
<comment type="subunit">
    <text evidence="9">Homodimer.</text>
</comment>
<evidence type="ECO:0000256" key="9">
    <source>
        <dbReference type="RuleBase" id="RU362011"/>
    </source>
</evidence>
<keyword evidence="5 9" id="KW-0460">Magnesium</keyword>
<dbReference type="Gene3D" id="1.10.357.20">
    <property type="entry name" value="SLC41 divalent cation transporters, integral membrane domain"/>
    <property type="match status" value="1"/>
</dbReference>
<keyword evidence="9" id="KW-1003">Cell membrane</keyword>
<keyword evidence="4 9" id="KW-0812">Transmembrane</keyword>
<evidence type="ECO:0000256" key="5">
    <source>
        <dbReference type="ARBA" id="ARBA00022842"/>
    </source>
</evidence>
<feature type="transmembrane region" description="Helical" evidence="9">
    <location>
        <begin position="301"/>
        <end position="318"/>
    </location>
</feature>
<dbReference type="OrthoDB" id="9790355at2"/>
<dbReference type="InterPro" id="IPR046342">
    <property type="entry name" value="CBS_dom_sf"/>
</dbReference>
<keyword evidence="6 9" id="KW-1133">Transmembrane helix</keyword>
<evidence type="ECO:0000313" key="11">
    <source>
        <dbReference type="EMBL" id="SDX39105.1"/>
    </source>
</evidence>
<keyword evidence="12" id="KW-1185">Reference proteome</keyword>
<evidence type="ECO:0000313" key="12">
    <source>
        <dbReference type="Proteomes" id="UP000198816"/>
    </source>
</evidence>
<dbReference type="InterPro" id="IPR006669">
    <property type="entry name" value="MgtE_transporter"/>
</dbReference>
<comment type="function">
    <text evidence="9">Acts as a magnesium transporter.</text>
</comment>
<dbReference type="InterPro" id="IPR000644">
    <property type="entry name" value="CBS_dom"/>
</dbReference>
<protein>
    <recommendedName>
        <fullName evidence="9">Magnesium transporter MgtE</fullName>
    </recommendedName>
</protein>
<evidence type="ECO:0000256" key="1">
    <source>
        <dbReference type="ARBA" id="ARBA00004141"/>
    </source>
</evidence>
<dbReference type="Pfam" id="PF03448">
    <property type="entry name" value="MgtE_N"/>
    <property type="match status" value="1"/>
</dbReference>
<dbReference type="InterPro" id="IPR006668">
    <property type="entry name" value="Mg_transptr_MgtE_intracell_dom"/>
</dbReference>
<comment type="subcellular location">
    <subcellularLocation>
        <location evidence="9">Cell membrane</location>
        <topology evidence="9">Multi-pass membrane protein</topology>
    </subcellularLocation>
    <subcellularLocation>
        <location evidence="1">Membrane</location>
        <topology evidence="1">Multi-pass membrane protein</topology>
    </subcellularLocation>
</comment>
<dbReference type="GO" id="GO:0046872">
    <property type="term" value="F:metal ion binding"/>
    <property type="evidence" value="ECO:0007669"/>
    <property type="project" value="UniProtKB-KW"/>
</dbReference>
<dbReference type="PANTHER" id="PTHR43773">
    <property type="entry name" value="MAGNESIUM TRANSPORTER MGTE"/>
    <property type="match status" value="1"/>
</dbReference>
<dbReference type="GO" id="GO:0015095">
    <property type="term" value="F:magnesium ion transmembrane transporter activity"/>
    <property type="evidence" value="ECO:0007669"/>
    <property type="project" value="UniProtKB-UniRule"/>
</dbReference>
<accession>A0A1H3BBE9</accession>
<evidence type="ECO:0000256" key="2">
    <source>
        <dbReference type="ARBA" id="ARBA00009749"/>
    </source>
</evidence>
<feature type="domain" description="CBS" evidence="10">
    <location>
        <begin position="155"/>
        <end position="218"/>
    </location>
</feature>
<dbReference type="Pfam" id="PF01769">
    <property type="entry name" value="MgtE"/>
    <property type="match status" value="1"/>
</dbReference>
<keyword evidence="7 9" id="KW-0472">Membrane</keyword>
<dbReference type="SUPFAM" id="SSF161093">
    <property type="entry name" value="MgtE membrane domain-like"/>
    <property type="match status" value="1"/>
</dbReference>
<dbReference type="CDD" id="cd04606">
    <property type="entry name" value="CBS_pair_Mg_transporter"/>
    <property type="match status" value="1"/>
</dbReference>
<name>A0A1H3BBE9_THIRO</name>
<dbReference type="PANTHER" id="PTHR43773:SF1">
    <property type="entry name" value="MAGNESIUM TRANSPORTER MGTE"/>
    <property type="match status" value="1"/>
</dbReference>
<sequence length="470" mass="51064">MTETTETPRLRWTRGRPGETLDVNRPVVKAIGRMIKAGEREEIRRLLRTWHPRDIVELLVQLPLKRARKLFLVLPAGPAAKVIAGLNNDFRGALLEDATIERLAEILDGRDAEDVVQVLTELPDEVQERLIPYLREADAIRELKAYQEDSAGSIMTRKLVAVPPDWSVGQVVAEVRRRADWIKKLSAVYVVDADRKLLGYLKLRDLLLRPSDIPVEQVMRTDLVAVSSDMDQEEVVRVTTENDLITVPVVDAEGRLLGRITADELQRVVRDEAEEDVRLLSGVSPDARADDPVLGIVKNRLPWLLAGLVGALVSGSVINAYEAQIAAAAILASFIPIVMSMAGNAGIQAATVAIQGLAAGTLWIGDLPWRLVKEMLAALLNGSIAALILAAIVFVAGPLVGVADPLRLALTAGVALTLVTLLAVTMGAAVPLILHHFRIDPAMATGIFITTGNDIIAVLVFFLVASLLYL</sequence>
<evidence type="ECO:0000256" key="3">
    <source>
        <dbReference type="ARBA" id="ARBA00022448"/>
    </source>
</evidence>
<dbReference type="RefSeq" id="WP_093036313.1">
    <property type="nucleotide sequence ID" value="NZ_FNNZ01000024.1"/>
</dbReference>
<evidence type="ECO:0000259" key="10">
    <source>
        <dbReference type="PROSITE" id="PS51371"/>
    </source>
</evidence>
<organism evidence="11 12">
    <name type="scientific">Thiocapsa roseopersicina</name>
    <dbReference type="NCBI Taxonomy" id="1058"/>
    <lineage>
        <taxon>Bacteria</taxon>
        <taxon>Pseudomonadati</taxon>
        <taxon>Pseudomonadota</taxon>
        <taxon>Gammaproteobacteria</taxon>
        <taxon>Chromatiales</taxon>
        <taxon>Chromatiaceae</taxon>
        <taxon>Thiocapsa</taxon>
    </lineage>
</organism>
<dbReference type="STRING" id="1058.SAMN05421783_1243"/>
<keyword evidence="8" id="KW-0129">CBS domain</keyword>
<dbReference type="InterPro" id="IPR036739">
    <property type="entry name" value="SLC41_membr_dom_sf"/>
</dbReference>
<dbReference type="EMBL" id="FNNZ01000024">
    <property type="protein sequence ID" value="SDX39105.1"/>
    <property type="molecule type" value="Genomic_DNA"/>
</dbReference>
<feature type="transmembrane region" description="Helical" evidence="9">
    <location>
        <begin position="325"/>
        <end position="341"/>
    </location>
</feature>
<dbReference type="InterPro" id="IPR038076">
    <property type="entry name" value="MgtE_N_sf"/>
</dbReference>
<feature type="transmembrane region" description="Helical" evidence="9">
    <location>
        <begin position="376"/>
        <end position="396"/>
    </location>
</feature>
<evidence type="ECO:0000256" key="8">
    <source>
        <dbReference type="PROSITE-ProRule" id="PRU00703"/>
    </source>
</evidence>
<keyword evidence="9" id="KW-0479">Metal-binding</keyword>
<dbReference type="InterPro" id="IPR006667">
    <property type="entry name" value="SLC41_membr_dom"/>
</dbReference>
<dbReference type="NCBIfam" id="TIGR00400">
    <property type="entry name" value="mgtE"/>
    <property type="match status" value="1"/>
</dbReference>
<dbReference type="Gene3D" id="3.10.580.10">
    <property type="entry name" value="CBS-domain"/>
    <property type="match status" value="1"/>
</dbReference>
<keyword evidence="3 9" id="KW-0813">Transport</keyword>
<comment type="similarity">
    <text evidence="2 9">Belongs to the SLC41A transporter family.</text>
</comment>
<dbReference type="AlphaFoldDB" id="A0A1H3BBE9"/>
<dbReference type="SMART" id="SM00116">
    <property type="entry name" value="CBS"/>
    <property type="match status" value="2"/>
</dbReference>
<feature type="transmembrane region" description="Helical" evidence="9">
    <location>
        <begin position="408"/>
        <end position="434"/>
    </location>
</feature>
<dbReference type="SUPFAM" id="SSF158791">
    <property type="entry name" value="MgtE N-terminal domain-like"/>
    <property type="match status" value="1"/>
</dbReference>
<dbReference type="SUPFAM" id="SSF54631">
    <property type="entry name" value="CBS-domain pair"/>
    <property type="match status" value="1"/>
</dbReference>
<evidence type="ECO:0000256" key="6">
    <source>
        <dbReference type="ARBA" id="ARBA00022989"/>
    </source>
</evidence>
<reference evidence="12" key="1">
    <citation type="submission" date="2016-10" db="EMBL/GenBank/DDBJ databases">
        <authorList>
            <person name="Varghese N."/>
            <person name="Submissions S."/>
        </authorList>
    </citation>
    <scope>NUCLEOTIDE SEQUENCE [LARGE SCALE GENOMIC DNA]</scope>
    <source>
        <strain evidence="12">DSM 217</strain>
    </source>
</reference>
<gene>
    <name evidence="11" type="ORF">SAMN05421783_1243</name>
</gene>
<dbReference type="SMART" id="SM00924">
    <property type="entry name" value="MgtE_N"/>
    <property type="match status" value="1"/>
</dbReference>
<evidence type="ECO:0000256" key="4">
    <source>
        <dbReference type="ARBA" id="ARBA00022692"/>
    </source>
</evidence>
<dbReference type="Pfam" id="PF00571">
    <property type="entry name" value="CBS"/>
    <property type="match status" value="2"/>
</dbReference>
<proteinExistence type="inferred from homology"/>
<dbReference type="Gene3D" id="1.25.60.10">
    <property type="entry name" value="MgtE N-terminal domain-like"/>
    <property type="match status" value="1"/>
</dbReference>
<evidence type="ECO:0000256" key="7">
    <source>
        <dbReference type="ARBA" id="ARBA00023136"/>
    </source>
</evidence>
<dbReference type="Proteomes" id="UP000198816">
    <property type="component" value="Unassembled WGS sequence"/>
</dbReference>
<feature type="transmembrane region" description="Helical" evidence="9">
    <location>
        <begin position="446"/>
        <end position="469"/>
    </location>
</feature>
<feature type="domain" description="CBS" evidence="10">
    <location>
        <begin position="219"/>
        <end position="275"/>
    </location>
</feature>